<sequence length="1117" mass="121156">MQRNDEPGNPTSGREFDTEDFAGTSEERGEPDPLFALRYRLESELGCGGMGTVFRAWDTFLDVPVALKSLHWDKQHHEAANHVLRRELLSARLVTHRNVCRVYDSGCDQTKGTDRWFLTMEFLPGQTLRQRLAALGPMTAREALPIVTQLVDGLAAAHGAGVAHLDLKTANVMLSPEPHGAERVVIMDFGIAKLSANLVPMVRDRHEERSRPEPRRSFGGTPGYMAPEQSRGSHVGPHSDIYALGVVLHELRTGRLPGDTSEASLEPEWKVVIDRCLSEDPKDRFGRVQDVAHALGCGSVPPSFTAVTPTRSIPSELDPFVGRSQELVTIDGWLSSGNRLVTILGPAGIGKTRLAIHYSNSRKSAWEGGVWFVDLSAADESTLAVTIAHGIGIEPKSGDPVAAVGRALATRGRALVVLDNVDALVIPCGALLRGWFDSTDASFLATSREVLALRGEQVLSVDPLDTDQAIELFVDRARRSYPGFSPSEEDTSIVRRIVQLVDHLPLAIELAASRVRVVGLLGLESRLEDRLKVLTSRGGDRHSSLRGAIDASWDLLDASERMAWTQCAVFEGGFQLEDAEAVLDLGDDGPWVVDAIQSLVDKSLIRAGIPRLQSEPSAYRAVRFGMFPSLRQYALEKLAALGDDAVCSAKAAHMRHFARLSALPTEPDTVMEMLQRQVDDVENYTSAFRTALELADDQCAAELTFAMTGLLMRRGDRWGDLFERALSICTSPVTRGRVLAILGRQEWRTGRLVQARAHLIEAKDVLGDIDDPYEAHVAASLGAVLVGLGEIEEAERVYRRVLELAAGRDLGDALAIAHNGIGSLRYLSSGPELARESFETAARLAQERGQPVTEAIAVGNLAAVHFLAGRTDDALRASHLAASMQRAVGDLYSSGGATFNVAIIHVDRGEIDLARDSLAQAQAIARHVGDRRIIARVLLQMGDLHFHEDDAEAALGKLEAAATEAAHAGDSWCRAIASGLVGEARRLLGDLSEARRLLDESIEALRALNDTMGLPLISSSFALLCVQEGDRRTARSFFDESEAMARTQGNVVQLCRILGRRGIGAVECGDLEDARRCLEELEGIVASAGFLPGSPIGKLAAELRERTRGNSESAHHS</sequence>
<dbReference type="InterPro" id="IPR011990">
    <property type="entry name" value="TPR-like_helical_dom_sf"/>
</dbReference>
<dbReference type="InterPro" id="IPR011009">
    <property type="entry name" value="Kinase-like_dom_sf"/>
</dbReference>
<evidence type="ECO:0000256" key="2">
    <source>
        <dbReference type="ARBA" id="ARBA00022840"/>
    </source>
</evidence>
<gene>
    <name evidence="7" type="ORF">KDA27_13010</name>
</gene>
<dbReference type="PANTHER" id="PTHR47691">
    <property type="entry name" value="REGULATOR-RELATED"/>
    <property type="match status" value="1"/>
</dbReference>
<evidence type="ECO:0000259" key="6">
    <source>
        <dbReference type="PROSITE" id="PS50011"/>
    </source>
</evidence>
<feature type="region of interest" description="Disordered" evidence="5">
    <location>
        <begin position="1"/>
        <end position="30"/>
    </location>
</feature>
<dbReference type="Gene3D" id="1.10.510.10">
    <property type="entry name" value="Transferase(Phosphotransferase) domain 1"/>
    <property type="match status" value="1"/>
</dbReference>
<keyword evidence="1 4" id="KW-0547">Nucleotide-binding</keyword>
<dbReference type="GO" id="GO:0016887">
    <property type="term" value="F:ATP hydrolysis activity"/>
    <property type="evidence" value="ECO:0007669"/>
    <property type="project" value="InterPro"/>
</dbReference>
<dbReference type="InterPro" id="IPR027417">
    <property type="entry name" value="P-loop_NTPase"/>
</dbReference>
<feature type="compositionally biased region" description="Basic and acidic residues" evidence="5">
    <location>
        <begin position="203"/>
        <end position="216"/>
    </location>
</feature>
<dbReference type="PRINTS" id="PR00364">
    <property type="entry name" value="DISEASERSIST"/>
</dbReference>
<reference evidence="7" key="1">
    <citation type="submission" date="2020-04" db="EMBL/GenBank/DDBJ databases">
        <authorList>
            <person name="Zhang T."/>
        </authorList>
    </citation>
    <scope>NUCLEOTIDE SEQUENCE</scope>
    <source>
        <strain evidence="7">HKST-UBA02</strain>
    </source>
</reference>
<dbReference type="PROSITE" id="PS50011">
    <property type="entry name" value="PROTEIN_KINASE_DOM"/>
    <property type="match status" value="1"/>
</dbReference>
<evidence type="ECO:0000256" key="5">
    <source>
        <dbReference type="SAM" id="MobiDB-lite"/>
    </source>
</evidence>
<evidence type="ECO:0000256" key="1">
    <source>
        <dbReference type="ARBA" id="ARBA00022741"/>
    </source>
</evidence>
<comment type="caution">
    <text evidence="7">The sequence shown here is derived from an EMBL/GenBank/DDBJ whole genome shotgun (WGS) entry which is preliminary data.</text>
</comment>
<accession>A0A956NDG1</accession>
<dbReference type="SMART" id="SM00220">
    <property type="entry name" value="S_TKc"/>
    <property type="match status" value="1"/>
</dbReference>
<dbReference type="SUPFAM" id="SSF56112">
    <property type="entry name" value="Protein kinase-like (PK-like)"/>
    <property type="match status" value="1"/>
</dbReference>
<evidence type="ECO:0000313" key="8">
    <source>
        <dbReference type="Proteomes" id="UP000739538"/>
    </source>
</evidence>
<dbReference type="SMART" id="SM00028">
    <property type="entry name" value="TPR"/>
    <property type="match status" value="6"/>
</dbReference>
<dbReference type="Pfam" id="PF13401">
    <property type="entry name" value="AAA_22"/>
    <property type="match status" value="1"/>
</dbReference>
<dbReference type="InterPro" id="IPR019734">
    <property type="entry name" value="TPR_rpt"/>
</dbReference>
<dbReference type="InterPro" id="IPR008271">
    <property type="entry name" value="Ser/Thr_kinase_AS"/>
</dbReference>
<dbReference type="PROSITE" id="PS50005">
    <property type="entry name" value="TPR"/>
    <property type="match status" value="1"/>
</dbReference>
<feature type="repeat" description="TPR" evidence="3">
    <location>
        <begin position="775"/>
        <end position="808"/>
    </location>
</feature>
<dbReference type="PROSITE" id="PS00107">
    <property type="entry name" value="PROTEIN_KINASE_ATP"/>
    <property type="match status" value="1"/>
</dbReference>
<evidence type="ECO:0000256" key="4">
    <source>
        <dbReference type="PROSITE-ProRule" id="PRU10141"/>
    </source>
</evidence>
<dbReference type="InterPro" id="IPR017441">
    <property type="entry name" value="Protein_kinase_ATP_BS"/>
</dbReference>
<feature type="domain" description="Protein kinase" evidence="6">
    <location>
        <begin position="39"/>
        <end position="296"/>
    </location>
</feature>
<proteinExistence type="predicted"/>
<dbReference type="PANTHER" id="PTHR47691:SF3">
    <property type="entry name" value="HTH-TYPE TRANSCRIPTIONAL REGULATOR RV0890C-RELATED"/>
    <property type="match status" value="1"/>
</dbReference>
<dbReference type="GO" id="GO:0005524">
    <property type="term" value="F:ATP binding"/>
    <property type="evidence" value="ECO:0007669"/>
    <property type="project" value="UniProtKB-UniRule"/>
</dbReference>
<dbReference type="SUPFAM" id="SSF52540">
    <property type="entry name" value="P-loop containing nucleoside triphosphate hydrolases"/>
    <property type="match status" value="1"/>
</dbReference>
<reference evidence="7" key="2">
    <citation type="journal article" date="2021" name="Microbiome">
        <title>Successional dynamics and alternative stable states in a saline activated sludge microbial community over 9 years.</title>
        <authorList>
            <person name="Wang Y."/>
            <person name="Ye J."/>
            <person name="Ju F."/>
            <person name="Liu L."/>
            <person name="Boyd J.A."/>
            <person name="Deng Y."/>
            <person name="Parks D.H."/>
            <person name="Jiang X."/>
            <person name="Yin X."/>
            <person name="Woodcroft B.J."/>
            <person name="Tyson G.W."/>
            <person name="Hugenholtz P."/>
            <person name="Polz M.F."/>
            <person name="Zhang T."/>
        </authorList>
    </citation>
    <scope>NUCLEOTIDE SEQUENCE</scope>
    <source>
        <strain evidence="7">HKST-UBA02</strain>
    </source>
</reference>
<name>A0A956NDG1_UNCEI</name>
<feature type="binding site" evidence="4">
    <location>
        <position position="68"/>
    </location>
    <ligand>
        <name>ATP</name>
        <dbReference type="ChEBI" id="CHEBI:30616"/>
    </ligand>
</feature>
<dbReference type="Gene3D" id="1.25.40.10">
    <property type="entry name" value="Tetratricopeptide repeat domain"/>
    <property type="match status" value="2"/>
</dbReference>
<dbReference type="Gene3D" id="3.40.50.300">
    <property type="entry name" value="P-loop containing nucleotide triphosphate hydrolases"/>
    <property type="match status" value="1"/>
</dbReference>
<dbReference type="Gene3D" id="3.30.200.20">
    <property type="entry name" value="Phosphorylase Kinase, domain 1"/>
    <property type="match status" value="1"/>
</dbReference>
<organism evidence="7 8">
    <name type="scientific">Eiseniibacteriota bacterium</name>
    <dbReference type="NCBI Taxonomy" id="2212470"/>
    <lineage>
        <taxon>Bacteria</taxon>
        <taxon>Candidatus Eiseniibacteriota</taxon>
    </lineage>
</organism>
<dbReference type="InterPro" id="IPR049945">
    <property type="entry name" value="AAA_22"/>
</dbReference>
<protein>
    <submittedName>
        <fullName evidence="7">Protein kinase</fullName>
    </submittedName>
</protein>
<dbReference type="Pfam" id="PF00069">
    <property type="entry name" value="Pkinase"/>
    <property type="match status" value="1"/>
</dbReference>
<keyword evidence="7" id="KW-0808">Transferase</keyword>
<feature type="region of interest" description="Disordered" evidence="5">
    <location>
        <begin position="203"/>
        <end position="235"/>
    </location>
</feature>
<dbReference type="EMBL" id="JAGQHS010000064">
    <property type="protein sequence ID" value="MCA9756717.1"/>
    <property type="molecule type" value="Genomic_DNA"/>
</dbReference>
<evidence type="ECO:0000256" key="3">
    <source>
        <dbReference type="PROSITE-ProRule" id="PRU00339"/>
    </source>
</evidence>
<dbReference type="AlphaFoldDB" id="A0A956NDG1"/>
<dbReference type="InterPro" id="IPR000719">
    <property type="entry name" value="Prot_kinase_dom"/>
</dbReference>
<dbReference type="Proteomes" id="UP000739538">
    <property type="component" value="Unassembled WGS sequence"/>
</dbReference>
<dbReference type="GO" id="GO:0004672">
    <property type="term" value="F:protein kinase activity"/>
    <property type="evidence" value="ECO:0007669"/>
    <property type="project" value="InterPro"/>
</dbReference>
<keyword evidence="3" id="KW-0802">TPR repeat</keyword>
<dbReference type="CDD" id="cd14014">
    <property type="entry name" value="STKc_PknB_like"/>
    <property type="match status" value="1"/>
</dbReference>
<dbReference type="SUPFAM" id="SSF48452">
    <property type="entry name" value="TPR-like"/>
    <property type="match status" value="3"/>
</dbReference>
<keyword evidence="2 4" id="KW-0067">ATP-binding</keyword>
<evidence type="ECO:0000313" key="7">
    <source>
        <dbReference type="EMBL" id="MCA9756717.1"/>
    </source>
</evidence>
<dbReference type="PROSITE" id="PS00108">
    <property type="entry name" value="PROTEIN_KINASE_ST"/>
    <property type="match status" value="1"/>
</dbReference>
<keyword evidence="7" id="KW-0418">Kinase</keyword>